<sequence>MDHLLTLAADPAVWAALVTLVTMEIVLGIDNLIFISILSNKLPEAQRARTQRIGIGLALVMRLALLGTVAWIARLTQPAFTLFDHAFSWRDMILLAGGLFLVWKATREIHHHVAPGGGEPGAGGAGTALLTPLAAIGQILVLDLVFSIDSIVTAIGMTEHVAIMFVAVIAAVTVMMFAAGPLSRFIDRNPTIVMLALSFLVVIGMTLIAEGFGSHVPKGYIYAAMAFSAFVEGMNMLSRRAKAKRSPGGGGH</sequence>
<dbReference type="InterPro" id="IPR036259">
    <property type="entry name" value="MFS_trans_sf"/>
</dbReference>
<evidence type="ECO:0000256" key="6">
    <source>
        <dbReference type="SAM" id="Phobius"/>
    </source>
</evidence>
<dbReference type="AlphaFoldDB" id="A0A0B6RYJ1"/>
<gene>
    <name evidence="7" type="primary">terC</name>
    <name evidence="7" type="ORF">BGL_2c23510</name>
</gene>
<keyword evidence="8" id="KW-1185">Reference proteome</keyword>
<dbReference type="PANTHER" id="PTHR30238">
    <property type="entry name" value="MEMBRANE BOUND PREDICTED REDOX MODULATOR"/>
    <property type="match status" value="1"/>
</dbReference>
<proteinExistence type="inferred from homology"/>
<evidence type="ECO:0000256" key="3">
    <source>
        <dbReference type="ARBA" id="ARBA00022692"/>
    </source>
</evidence>
<evidence type="ECO:0000256" key="4">
    <source>
        <dbReference type="ARBA" id="ARBA00022989"/>
    </source>
</evidence>
<accession>A0A0B6RYJ1</accession>
<evidence type="ECO:0000256" key="2">
    <source>
        <dbReference type="ARBA" id="ARBA00007511"/>
    </source>
</evidence>
<dbReference type="SUPFAM" id="SSF103473">
    <property type="entry name" value="MFS general substrate transporter"/>
    <property type="match status" value="1"/>
</dbReference>
<dbReference type="InterPro" id="IPR005496">
    <property type="entry name" value="Integral_membrane_TerC"/>
</dbReference>
<feature type="transmembrane region" description="Helical" evidence="6">
    <location>
        <begin position="127"/>
        <end position="148"/>
    </location>
</feature>
<feature type="transmembrane region" description="Helical" evidence="6">
    <location>
        <begin position="160"/>
        <end position="180"/>
    </location>
</feature>
<evidence type="ECO:0000256" key="5">
    <source>
        <dbReference type="ARBA" id="ARBA00023136"/>
    </source>
</evidence>
<evidence type="ECO:0000313" key="7">
    <source>
        <dbReference type="EMBL" id="AJK50407.1"/>
    </source>
</evidence>
<dbReference type="RefSeq" id="WP_042628696.1">
    <property type="nucleotide sequence ID" value="NZ_CP002581.1"/>
</dbReference>
<name>A0A0B6RYJ1_BURPL</name>
<feature type="transmembrane region" description="Helical" evidence="6">
    <location>
        <begin position="219"/>
        <end position="237"/>
    </location>
</feature>
<dbReference type="EMBL" id="CP002581">
    <property type="protein sequence ID" value="AJK50407.1"/>
    <property type="molecule type" value="Genomic_DNA"/>
</dbReference>
<feature type="transmembrane region" description="Helical" evidence="6">
    <location>
        <begin position="192"/>
        <end position="213"/>
    </location>
</feature>
<dbReference type="PANTHER" id="PTHR30238:SF4">
    <property type="entry name" value="SLL1022 PROTEIN"/>
    <property type="match status" value="1"/>
</dbReference>
<dbReference type="Pfam" id="PF03741">
    <property type="entry name" value="TerC"/>
    <property type="match status" value="1"/>
</dbReference>
<feature type="transmembrane region" description="Helical" evidence="6">
    <location>
        <begin position="12"/>
        <end position="34"/>
    </location>
</feature>
<dbReference type="GO" id="GO:0016020">
    <property type="term" value="C:membrane"/>
    <property type="evidence" value="ECO:0007669"/>
    <property type="project" value="UniProtKB-SubCell"/>
</dbReference>
<dbReference type="HOGENOM" id="CLU_064910_0_0_4"/>
<evidence type="ECO:0000256" key="1">
    <source>
        <dbReference type="ARBA" id="ARBA00004141"/>
    </source>
</evidence>
<dbReference type="OrthoDB" id="9805314at2"/>
<feature type="transmembrane region" description="Helical" evidence="6">
    <location>
        <begin position="55"/>
        <end position="75"/>
    </location>
</feature>
<protein>
    <submittedName>
        <fullName evidence="7">Integral membrane protein TerC</fullName>
    </submittedName>
</protein>
<dbReference type="KEGG" id="bgp:BGL_2c23510"/>
<keyword evidence="5 6" id="KW-0472">Membrane</keyword>
<keyword evidence="3 6" id="KW-0812">Transmembrane</keyword>
<reference evidence="8" key="1">
    <citation type="submission" date="2011-03" db="EMBL/GenBank/DDBJ databases">
        <authorList>
            <person name="Voget S."/>
            <person name="Streit W.R."/>
            <person name="Jaeger K.E."/>
            <person name="Daniel R."/>
        </authorList>
    </citation>
    <scope>NUCLEOTIDE SEQUENCE [LARGE SCALE GENOMIC DNA]</scope>
    <source>
        <strain evidence="8">PG1</strain>
    </source>
</reference>
<dbReference type="Proteomes" id="UP000031838">
    <property type="component" value="Chromosome 2"/>
</dbReference>
<keyword evidence="4 6" id="KW-1133">Transmembrane helix</keyword>
<evidence type="ECO:0000313" key="8">
    <source>
        <dbReference type="Proteomes" id="UP000031838"/>
    </source>
</evidence>
<comment type="subcellular location">
    <subcellularLocation>
        <location evidence="1">Membrane</location>
        <topology evidence="1">Multi-pass membrane protein</topology>
    </subcellularLocation>
</comment>
<feature type="transmembrane region" description="Helical" evidence="6">
    <location>
        <begin position="87"/>
        <end position="106"/>
    </location>
</feature>
<comment type="similarity">
    <text evidence="2">Belongs to the TerC family.</text>
</comment>
<organism evidence="7 8">
    <name type="scientific">Burkholderia plantarii</name>
    <dbReference type="NCBI Taxonomy" id="41899"/>
    <lineage>
        <taxon>Bacteria</taxon>
        <taxon>Pseudomonadati</taxon>
        <taxon>Pseudomonadota</taxon>
        <taxon>Betaproteobacteria</taxon>
        <taxon>Burkholderiales</taxon>
        <taxon>Burkholderiaceae</taxon>
        <taxon>Burkholderia</taxon>
    </lineage>
</organism>
<reference evidence="7 8" key="2">
    <citation type="journal article" date="2016" name="Appl. Microbiol. Biotechnol.">
        <title>Mutations improving production and secretion of extracellular lipase by Burkholderia glumae PG1.</title>
        <authorList>
            <person name="Knapp A."/>
            <person name="Voget S."/>
            <person name="Gao R."/>
            <person name="Zaburannyi N."/>
            <person name="Krysciak D."/>
            <person name="Breuer M."/>
            <person name="Hauer B."/>
            <person name="Streit W.R."/>
            <person name="Muller R."/>
            <person name="Daniel R."/>
            <person name="Jaeger K.E."/>
        </authorList>
    </citation>
    <scope>NUCLEOTIDE SEQUENCE [LARGE SCALE GENOMIC DNA]</scope>
    <source>
        <strain evidence="7 8">PG1</strain>
    </source>
</reference>